<keyword evidence="2" id="KW-0812">Transmembrane</keyword>
<dbReference type="EnsemblMetazoa" id="HelroT192761">
    <property type="protein sequence ID" value="HelroP192761"/>
    <property type="gene ID" value="HelroG192761"/>
</dbReference>
<proteinExistence type="predicted"/>
<dbReference type="InParanoid" id="T1FU94"/>
<evidence type="ECO:0000313" key="4">
    <source>
        <dbReference type="EnsemblMetazoa" id="HelroP192761"/>
    </source>
</evidence>
<name>T1FU94_HELRO</name>
<reference evidence="3 5" key="2">
    <citation type="journal article" date="2013" name="Nature">
        <title>Insights into bilaterian evolution from three spiralian genomes.</title>
        <authorList>
            <person name="Simakov O."/>
            <person name="Marletaz F."/>
            <person name="Cho S.J."/>
            <person name="Edsinger-Gonzales E."/>
            <person name="Havlak P."/>
            <person name="Hellsten U."/>
            <person name="Kuo D.H."/>
            <person name="Larsson T."/>
            <person name="Lv J."/>
            <person name="Arendt D."/>
            <person name="Savage R."/>
            <person name="Osoegawa K."/>
            <person name="de Jong P."/>
            <person name="Grimwood J."/>
            <person name="Chapman J.A."/>
            <person name="Shapiro H."/>
            <person name="Aerts A."/>
            <person name="Otillar R.P."/>
            <person name="Terry A.Y."/>
            <person name="Boore J.L."/>
            <person name="Grigoriev I.V."/>
            <person name="Lindberg D.R."/>
            <person name="Seaver E.C."/>
            <person name="Weisblat D.A."/>
            <person name="Putnam N.H."/>
            <person name="Rokhsar D.S."/>
        </authorList>
    </citation>
    <scope>NUCLEOTIDE SEQUENCE</scope>
</reference>
<dbReference type="EMBL" id="AMQM01005683">
    <property type="status" value="NOT_ANNOTATED_CDS"/>
    <property type="molecule type" value="Genomic_DNA"/>
</dbReference>
<reference evidence="5" key="1">
    <citation type="submission" date="2012-12" db="EMBL/GenBank/DDBJ databases">
        <authorList>
            <person name="Hellsten U."/>
            <person name="Grimwood J."/>
            <person name="Chapman J.A."/>
            <person name="Shapiro H."/>
            <person name="Aerts A."/>
            <person name="Otillar R.P."/>
            <person name="Terry A.Y."/>
            <person name="Boore J.L."/>
            <person name="Simakov O."/>
            <person name="Marletaz F."/>
            <person name="Cho S.-J."/>
            <person name="Edsinger-Gonzales E."/>
            <person name="Havlak P."/>
            <person name="Kuo D.-H."/>
            <person name="Larsson T."/>
            <person name="Lv J."/>
            <person name="Arendt D."/>
            <person name="Savage R."/>
            <person name="Osoegawa K."/>
            <person name="de Jong P."/>
            <person name="Lindberg D.R."/>
            <person name="Seaver E.C."/>
            <person name="Weisblat D.A."/>
            <person name="Putnam N.H."/>
            <person name="Grigoriev I.V."/>
            <person name="Rokhsar D.S."/>
        </authorList>
    </citation>
    <scope>NUCLEOTIDE SEQUENCE</scope>
</reference>
<dbReference type="AlphaFoldDB" id="T1FU94"/>
<evidence type="ECO:0000256" key="1">
    <source>
        <dbReference type="SAM" id="MobiDB-lite"/>
    </source>
</evidence>
<dbReference type="RefSeq" id="XP_009022079.1">
    <property type="nucleotide sequence ID" value="XM_009023831.1"/>
</dbReference>
<evidence type="ECO:0000313" key="5">
    <source>
        <dbReference type="Proteomes" id="UP000015101"/>
    </source>
</evidence>
<dbReference type="GeneID" id="20212390"/>
<gene>
    <name evidence="4" type="primary">20212390</name>
    <name evidence="3" type="ORF">HELRODRAFT_192761</name>
</gene>
<sequence length="257" mass="28768">MTCFTWEVDLKLVRHHFEAIMSAKRDLIPLKLFKVYPTSTSAITATFKPTIAATTSTATTTATLNSDREVDESLRETSGKAAVTATSGASVEPPKTSKNEEKFNDLYKGLSPVLADSDSPLGLPELLREENIHRDLHSPNLHSPNMPQELIPRLVFDFEENPSISIHNSRRKNKIVYFSTAVGFALLSVALLVGFLVKHLQDEDNTSNMMQTNYSLTTNENYSEMSLNKSYFEEITNSYKSHSVTIFPMNYSATTDF</sequence>
<feature type="transmembrane region" description="Helical" evidence="2">
    <location>
        <begin position="175"/>
        <end position="197"/>
    </location>
</feature>
<accession>T1FU94</accession>
<keyword evidence="2" id="KW-0472">Membrane</keyword>
<keyword evidence="2" id="KW-1133">Transmembrane helix</keyword>
<reference evidence="4" key="3">
    <citation type="submission" date="2015-06" db="UniProtKB">
        <authorList>
            <consortium name="EnsemblMetazoa"/>
        </authorList>
    </citation>
    <scope>IDENTIFICATION</scope>
</reference>
<keyword evidence="5" id="KW-1185">Reference proteome</keyword>
<dbReference type="CTD" id="20212390"/>
<dbReference type="KEGG" id="hro:HELRODRAFT_192761"/>
<evidence type="ECO:0000313" key="3">
    <source>
        <dbReference type="EMBL" id="ESN99710.1"/>
    </source>
</evidence>
<feature type="region of interest" description="Disordered" evidence="1">
    <location>
        <begin position="65"/>
        <end position="99"/>
    </location>
</feature>
<organism evidence="4 5">
    <name type="scientific">Helobdella robusta</name>
    <name type="common">Californian leech</name>
    <dbReference type="NCBI Taxonomy" id="6412"/>
    <lineage>
        <taxon>Eukaryota</taxon>
        <taxon>Metazoa</taxon>
        <taxon>Spiralia</taxon>
        <taxon>Lophotrochozoa</taxon>
        <taxon>Annelida</taxon>
        <taxon>Clitellata</taxon>
        <taxon>Hirudinea</taxon>
        <taxon>Rhynchobdellida</taxon>
        <taxon>Glossiphoniidae</taxon>
        <taxon>Helobdella</taxon>
    </lineage>
</organism>
<dbReference type="HOGENOM" id="CLU_1082891_0_0_1"/>
<feature type="compositionally biased region" description="Basic and acidic residues" evidence="1">
    <location>
        <begin position="66"/>
        <end position="78"/>
    </location>
</feature>
<dbReference type="EMBL" id="KB097070">
    <property type="protein sequence ID" value="ESN99710.1"/>
    <property type="molecule type" value="Genomic_DNA"/>
</dbReference>
<dbReference type="Proteomes" id="UP000015101">
    <property type="component" value="Unassembled WGS sequence"/>
</dbReference>
<evidence type="ECO:0000256" key="2">
    <source>
        <dbReference type="SAM" id="Phobius"/>
    </source>
</evidence>
<protein>
    <submittedName>
        <fullName evidence="3 4">Uncharacterized protein</fullName>
    </submittedName>
</protein>